<dbReference type="Pfam" id="PF08906">
    <property type="entry name" value="T6SS_Tdi1_C"/>
    <property type="match status" value="1"/>
</dbReference>
<accession>B1JBV9</accession>
<sequence>MDEVYSLFIEQVGGPAFRQAVPPSSIERYRGILPDTLLKHWKEHGWCGYGDGIFWTVNPQEYEGVTASFIEGSPLENRDKYHLIARGAFGDLYLFGETTGFSVKILPHISRYRASEYELRADDMDREVQNFFLSKEKASVDFDGMFKPAKKKLGELNHNEMYGFVPALAMGGPCDIAHLEKVKAVEHLLILSEICQLEPFSFSNL</sequence>
<dbReference type="AlphaFoldDB" id="B1JBV9"/>
<dbReference type="eggNOG" id="COG5620">
    <property type="taxonomic scope" value="Bacteria"/>
</dbReference>
<organism evidence="3">
    <name type="scientific">Pseudomonas putida (strain W619)</name>
    <dbReference type="NCBI Taxonomy" id="390235"/>
    <lineage>
        <taxon>Bacteria</taxon>
        <taxon>Pseudomonadati</taxon>
        <taxon>Pseudomonadota</taxon>
        <taxon>Gammaproteobacteria</taxon>
        <taxon>Pseudomonadales</taxon>
        <taxon>Pseudomonadaceae</taxon>
        <taxon>Pseudomonas</taxon>
    </lineage>
</organism>
<evidence type="ECO:0000259" key="1">
    <source>
        <dbReference type="Pfam" id="PF08887"/>
    </source>
</evidence>
<dbReference type="KEGG" id="ppw:PputW619_3552"/>
<evidence type="ECO:0000259" key="2">
    <source>
        <dbReference type="Pfam" id="PF08906"/>
    </source>
</evidence>
<dbReference type="InterPro" id="IPR014983">
    <property type="entry name" value="GAD-rel"/>
</dbReference>
<reference evidence="3" key="1">
    <citation type="submission" date="2008-02" db="EMBL/GenBank/DDBJ databases">
        <title>Complete sequence of Psuedomonas putida W619.</title>
        <authorList>
            <consortium name="US DOE Joint Genome Institute"/>
            <person name="Copeland A."/>
            <person name="Lucas S."/>
            <person name="Lapidus A."/>
            <person name="Barry K."/>
            <person name="Detter J.C."/>
            <person name="Glavina del Rio T."/>
            <person name="Dalin E."/>
            <person name="Tice H."/>
            <person name="Pitluck S."/>
            <person name="Chain P."/>
            <person name="Malfatti S."/>
            <person name="Shin M."/>
            <person name="Vergez L."/>
            <person name="Schmutz J."/>
            <person name="Larimer F."/>
            <person name="Land M."/>
            <person name="Hauser L."/>
            <person name="Kyrpides N."/>
            <person name="Kim E."/>
            <person name="Taghavi S."/>
            <person name="Vangronsveld D."/>
            <person name="van der Lelie D."/>
            <person name="Richardson P."/>
        </authorList>
    </citation>
    <scope>NUCLEOTIDE SEQUENCE</scope>
    <source>
        <strain evidence="3">W619</strain>
    </source>
</reference>
<dbReference type="HOGENOM" id="CLU_082934_2_1_6"/>
<dbReference type="InterPro" id="IPR015002">
    <property type="entry name" value="T6SS_Tdi1_C"/>
</dbReference>
<dbReference type="Pfam" id="PF08887">
    <property type="entry name" value="GAD-like"/>
    <property type="match status" value="1"/>
</dbReference>
<feature type="domain" description="T6SS immunity protein Tdi1 C-terminal" evidence="2">
    <location>
        <begin position="126"/>
        <end position="194"/>
    </location>
</feature>
<dbReference type="OrthoDB" id="9016361at2"/>
<dbReference type="STRING" id="390235.PputW619_3552"/>
<dbReference type="EMBL" id="CP000949">
    <property type="protein sequence ID" value="ACA74035.1"/>
    <property type="molecule type" value="Genomic_DNA"/>
</dbReference>
<protein>
    <submittedName>
        <fullName evidence="3">GAD-like domain protein</fullName>
    </submittedName>
</protein>
<proteinExistence type="predicted"/>
<evidence type="ECO:0000313" key="3">
    <source>
        <dbReference type="EMBL" id="ACA74035.1"/>
    </source>
</evidence>
<name>B1JBV9_PSEPW</name>
<gene>
    <name evidence="3" type="ordered locus">PputW619_3552</name>
</gene>
<feature type="domain" description="GAD-related" evidence="1">
    <location>
        <begin position="3"/>
        <end position="106"/>
    </location>
</feature>